<evidence type="ECO:0000313" key="3">
    <source>
        <dbReference type="Proteomes" id="UP000192276"/>
    </source>
</evidence>
<dbReference type="EMBL" id="LWBP01000216">
    <property type="protein sequence ID" value="OQP51888.1"/>
    <property type="molecule type" value="Genomic_DNA"/>
</dbReference>
<accession>A0A1V9F0K8</accession>
<name>A0A1V9F0K8_9BACT</name>
<comment type="caution">
    <text evidence="2">The sequence shown here is derived from an EMBL/GenBank/DDBJ whole genome shotgun (WGS) entry which is preliminary data.</text>
</comment>
<dbReference type="RefSeq" id="WP_081169849.1">
    <property type="nucleotide sequence ID" value="NZ_LWBP01000216.1"/>
</dbReference>
<reference evidence="3" key="1">
    <citation type="submission" date="2016-04" db="EMBL/GenBank/DDBJ databases">
        <authorList>
            <person name="Chen L."/>
            <person name="Zhuang W."/>
            <person name="Wang G."/>
        </authorList>
    </citation>
    <scope>NUCLEOTIDE SEQUENCE [LARGE SCALE GENOMIC DNA]</scope>
    <source>
        <strain evidence="3">208</strain>
    </source>
</reference>
<keyword evidence="1" id="KW-1133">Transmembrane helix</keyword>
<protein>
    <submittedName>
        <fullName evidence="2">Uncharacterized protein</fullName>
    </submittedName>
</protein>
<evidence type="ECO:0000313" key="2">
    <source>
        <dbReference type="EMBL" id="OQP51888.1"/>
    </source>
</evidence>
<keyword evidence="1" id="KW-0812">Transmembrane</keyword>
<gene>
    <name evidence="2" type="ORF">A4R26_29150</name>
</gene>
<proteinExistence type="predicted"/>
<feature type="transmembrane region" description="Helical" evidence="1">
    <location>
        <begin position="53"/>
        <end position="72"/>
    </location>
</feature>
<keyword evidence="1" id="KW-0472">Membrane</keyword>
<dbReference type="AlphaFoldDB" id="A0A1V9F0K8"/>
<sequence length="106" mass="11388">MLAAYSLQLTAVFVFACSLELYLLAAYSLQLAAVFVFACGLELYLLAAYSLQLTAVFVIACGLQLYSVFSSLPLCLDASLPPIITSFLHALAGKGSITNYYNFNPA</sequence>
<keyword evidence="3" id="KW-1185">Reference proteome</keyword>
<organism evidence="2 3">
    <name type="scientific">Niastella populi</name>
    <dbReference type="NCBI Taxonomy" id="550983"/>
    <lineage>
        <taxon>Bacteria</taxon>
        <taxon>Pseudomonadati</taxon>
        <taxon>Bacteroidota</taxon>
        <taxon>Chitinophagia</taxon>
        <taxon>Chitinophagales</taxon>
        <taxon>Chitinophagaceae</taxon>
        <taxon>Niastella</taxon>
    </lineage>
</organism>
<dbReference type="Proteomes" id="UP000192276">
    <property type="component" value="Unassembled WGS sequence"/>
</dbReference>
<evidence type="ECO:0000256" key="1">
    <source>
        <dbReference type="SAM" id="Phobius"/>
    </source>
</evidence>
<dbReference type="OrthoDB" id="10012589at2"/>